<organism evidence="1 2">
    <name type="scientific">Clunio marinus</name>
    <dbReference type="NCBI Taxonomy" id="568069"/>
    <lineage>
        <taxon>Eukaryota</taxon>
        <taxon>Metazoa</taxon>
        <taxon>Ecdysozoa</taxon>
        <taxon>Arthropoda</taxon>
        <taxon>Hexapoda</taxon>
        <taxon>Insecta</taxon>
        <taxon>Pterygota</taxon>
        <taxon>Neoptera</taxon>
        <taxon>Endopterygota</taxon>
        <taxon>Diptera</taxon>
        <taxon>Nematocera</taxon>
        <taxon>Chironomoidea</taxon>
        <taxon>Chironomidae</taxon>
        <taxon>Clunio</taxon>
    </lineage>
</organism>
<proteinExistence type="predicted"/>
<name>A0A1J1J4S1_9DIPT</name>
<keyword evidence="2" id="KW-1185">Reference proteome</keyword>
<evidence type="ECO:0000313" key="1">
    <source>
        <dbReference type="EMBL" id="CRL06962.1"/>
    </source>
</evidence>
<sequence length="35" mass="4075">MELANEAEDWNAIGRRNEMGVPCMKTYFKSIRLVT</sequence>
<dbReference type="AlphaFoldDB" id="A0A1J1J4S1"/>
<protein>
    <submittedName>
        <fullName evidence="1">CLUMA_CG019950, isoform A</fullName>
    </submittedName>
</protein>
<reference evidence="1 2" key="1">
    <citation type="submission" date="2015-04" db="EMBL/GenBank/DDBJ databases">
        <authorList>
            <person name="Syromyatnikov M.Y."/>
            <person name="Popov V.N."/>
        </authorList>
    </citation>
    <scope>NUCLEOTIDE SEQUENCE [LARGE SCALE GENOMIC DNA]</scope>
</reference>
<dbReference type="EMBL" id="CVRI01000068">
    <property type="protein sequence ID" value="CRL06962.1"/>
    <property type="molecule type" value="Genomic_DNA"/>
</dbReference>
<accession>A0A1J1J4S1</accession>
<evidence type="ECO:0000313" key="2">
    <source>
        <dbReference type="Proteomes" id="UP000183832"/>
    </source>
</evidence>
<gene>
    <name evidence="1" type="ORF">CLUMA_CG019950</name>
</gene>
<dbReference type="Proteomes" id="UP000183832">
    <property type="component" value="Unassembled WGS sequence"/>
</dbReference>